<feature type="transmembrane region" description="Helical" evidence="1">
    <location>
        <begin position="37"/>
        <end position="61"/>
    </location>
</feature>
<keyword evidence="1" id="KW-0472">Membrane</keyword>
<dbReference type="EMBL" id="FMWK01000011">
    <property type="protein sequence ID" value="SCZ79922.1"/>
    <property type="molecule type" value="Genomic_DNA"/>
</dbReference>
<evidence type="ECO:0000313" key="2">
    <source>
        <dbReference type="EMBL" id="SCZ79922.1"/>
    </source>
</evidence>
<reference evidence="2 3" key="1">
    <citation type="submission" date="2016-10" db="EMBL/GenBank/DDBJ databases">
        <authorList>
            <person name="de Groot N.N."/>
        </authorList>
    </citation>
    <scope>NUCLEOTIDE SEQUENCE [LARGE SCALE GENOMIC DNA]</scope>
    <source>
        <strain evidence="2 3">DSM 10317</strain>
    </source>
</reference>
<evidence type="ECO:0000313" key="3">
    <source>
        <dbReference type="Proteomes" id="UP000199428"/>
    </source>
</evidence>
<dbReference type="RefSeq" id="WP_090163202.1">
    <property type="nucleotide sequence ID" value="NZ_FMWK01000011.1"/>
</dbReference>
<sequence length="369" mass="40580">MTSRDLYISMTGIDDVILAKASRPSNKKRIVKFQKRLSFVACICLAILISATAVAAIRHFWGRGMSGQLKSTEEQQQTLTESGQAIVYPELTDYSSYQVTDQGVTIAPNTVVVGNDFAYISFTVSGFEVGENEEPAAELDYYLGDDPDSESSWVNGSSSFYDGLITDDNGMIAYADGSEVKIGEDGNTLCHYYDDDGNLEYIIQLQSIEGLNTILGNTLHINFTDLGIYPGKADYKSYISGNWDFTLELPTVSNTQNIKVDKEVPGTNFVIESVDISPVSMTVNYKVNGEVKESEDFLGIPQFTGFVLEDGTRLPYVANGGSYGYNDETKQYATSSSAFDRVIDISQVKSLLLWPNDGGNNDMVEIEIQ</sequence>
<proteinExistence type="predicted"/>
<gene>
    <name evidence="2" type="ORF">SAMN02910350_02021</name>
</gene>
<keyword evidence="1" id="KW-1133">Transmembrane helix</keyword>
<dbReference type="Proteomes" id="UP000199428">
    <property type="component" value="Unassembled WGS sequence"/>
</dbReference>
<organism evidence="2 3">
    <name type="scientific">Pseudobutyrivibrio xylanivorans</name>
    <dbReference type="NCBI Taxonomy" id="185007"/>
    <lineage>
        <taxon>Bacteria</taxon>
        <taxon>Bacillati</taxon>
        <taxon>Bacillota</taxon>
        <taxon>Clostridia</taxon>
        <taxon>Lachnospirales</taxon>
        <taxon>Lachnospiraceae</taxon>
        <taxon>Pseudobutyrivibrio</taxon>
    </lineage>
</organism>
<keyword evidence="1" id="KW-0812">Transmembrane</keyword>
<dbReference type="AlphaFoldDB" id="A0A1G5S0M8"/>
<name>A0A1G5S0M8_PSEXY</name>
<accession>A0A1G5S0M8</accession>
<evidence type="ECO:0000256" key="1">
    <source>
        <dbReference type="SAM" id="Phobius"/>
    </source>
</evidence>
<protein>
    <recommendedName>
        <fullName evidence="4">DUF4179 domain-containing protein</fullName>
    </recommendedName>
</protein>
<evidence type="ECO:0008006" key="4">
    <source>
        <dbReference type="Google" id="ProtNLM"/>
    </source>
</evidence>